<dbReference type="GO" id="GO:0071949">
    <property type="term" value="F:FAD binding"/>
    <property type="evidence" value="ECO:0007669"/>
    <property type="project" value="InterPro"/>
</dbReference>
<proteinExistence type="inferred from homology"/>
<evidence type="ECO:0000256" key="5">
    <source>
        <dbReference type="ARBA" id="ARBA00022827"/>
    </source>
</evidence>
<keyword evidence="7" id="KW-0325">Glycoprotein</keyword>
<dbReference type="SUPFAM" id="SSF56176">
    <property type="entry name" value="FAD-binding/transporter-associated domain-like"/>
    <property type="match status" value="1"/>
</dbReference>
<dbReference type="Pfam" id="PF08031">
    <property type="entry name" value="BBE"/>
    <property type="match status" value="1"/>
</dbReference>
<organism evidence="10 11">
    <name type="scientific">Heracleum sosnowskyi</name>
    <dbReference type="NCBI Taxonomy" id="360622"/>
    <lineage>
        <taxon>Eukaryota</taxon>
        <taxon>Viridiplantae</taxon>
        <taxon>Streptophyta</taxon>
        <taxon>Embryophyta</taxon>
        <taxon>Tracheophyta</taxon>
        <taxon>Spermatophyta</taxon>
        <taxon>Magnoliopsida</taxon>
        <taxon>eudicotyledons</taxon>
        <taxon>Gunneridae</taxon>
        <taxon>Pentapetalae</taxon>
        <taxon>asterids</taxon>
        <taxon>campanulids</taxon>
        <taxon>Apiales</taxon>
        <taxon>Apiaceae</taxon>
        <taxon>Apioideae</taxon>
        <taxon>apioid superclade</taxon>
        <taxon>Tordylieae</taxon>
        <taxon>Tordyliinae</taxon>
        <taxon>Heracleum</taxon>
    </lineage>
</organism>
<dbReference type="InterPro" id="IPR016167">
    <property type="entry name" value="FAD-bd_PCMH_sub1"/>
</dbReference>
<evidence type="ECO:0000256" key="4">
    <source>
        <dbReference type="ARBA" id="ARBA00022729"/>
    </source>
</evidence>
<dbReference type="Gene3D" id="3.30.465.10">
    <property type="match status" value="1"/>
</dbReference>
<dbReference type="PANTHER" id="PTHR32448">
    <property type="entry name" value="OS08G0158400 PROTEIN"/>
    <property type="match status" value="1"/>
</dbReference>
<dbReference type="EMBL" id="JAUIZM010000005">
    <property type="protein sequence ID" value="KAK1382883.1"/>
    <property type="molecule type" value="Genomic_DNA"/>
</dbReference>
<reference evidence="10" key="1">
    <citation type="submission" date="2023-02" db="EMBL/GenBank/DDBJ databases">
        <title>Genome of toxic invasive species Heracleum sosnowskyi carries increased number of genes despite the absence of recent whole-genome duplications.</title>
        <authorList>
            <person name="Schelkunov M."/>
            <person name="Shtratnikova V."/>
            <person name="Makarenko M."/>
            <person name="Klepikova A."/>
            <person name="Omelchenko D."/>
            <person name="Novikova G."/>
            <person name="Obukhova E."/>
            <person name="Bogdanov V."/>
            <person name="Penin A."/>
            <person name="Logacheva M."/>
        </authorList>
    </citation>
    <scope>NUCLEOTIDE SEQUENCE</scope>
    <source>
        <strain evidence="10">Hsosn_3</strain>
        <tissue evidence="10">Leaf</tissue>
    </source>
</reference>
<gene>
    <name evidence="10" type="ORF">POM88_020618</name>
</gene>
<evidence type="ECO:0000313" key="11">
    <source>
        <dbReference type="Proteomes" id="UP001237642"/>
    </source>
</evidence>
<dbReference type="InterPro" id="IPR036318">
    <property type="entry name" value="FAD-bd_PCMH-like_sf"/>
</dbReference>
<dbReference type="InterPro" id="IPR012951">
    <property type="entry name" value="BBE"/>
</dbReference>
<evidence type="ECO:0000256" key="7">
    <source>
        <dbReference type="ARBA" id="ARBA00023180"/>
    </source>
</evidence>
<keyword evidence="6" id="KW-0560">Oxidoreductase</keyword>
<dbReference type="InterPro" id="IPR006094">
    <property type="entry name" value="Oxid_FAD_bind_N"/>
</dbReference>
<evidence type="ECO:0000256" key="6">
    <source>
        <dbReference type="ARBA" id="ARBA00023002"/>
    </source>
</evidence>
<keyword evidence="3" id="KW-0285">Flavoprotein</keyword>
<evidence type="ECO:0000256" key="3">
    <source>
        <dbReference type="ARBA" id="ARBA00022630"/>
    </source>
</evidence>
<comment type="caution">
    <text evidence="10">The sequence shown here is derived from an EMBL/GenBank/DDBJ whole genome shotgun (WGS) entry which is preliminary data.</text>
</comment>
<dbReference type="PROSITE" id="PS51387">
    <property type="entry name" value="FAD_PCMH"/>
    <property type="match status" value="1"/>
</dbReference>
<dbReference type="Proteomes" id="UP001237642">
    <property type="component" value="Unassembled WGS sequence"/>
</dbReference>
<protein>
    <submittedName>
        <fullName evidence="10">Reticuline oxidase</fullName>
    </submittedName>
</protein>
<evidence type="ECO:0000256" key="1">
    <source>
        <dbReference type="ARBA" id="ARBA00001974"/>
    </source>
</evidence>
<evidence type="ECO:0000256" key="8">
    <source>
        <dbReference type="SAM" id="SignalP"/>
    </source>
</evidence>
<evidence type="ECO:0000313" key="10">
    <source>
        <dbReference type="EMBL" id="KAK1382883.1"/>
    </source>
</evidence>
<dbReference type="Pfam" id="PF01565">
    <property type="entry name" value="FAD_binding_4"/>
    <property type="match status" value="1"/>
</dbReference>
<comment type="cofactor">
    <cofactor evidence="1">
        <name>FAD</name>
        <dbReference type="ChEBI" id="CHEBI:57692"/>
    </cofactor>
</comment>
<name>A0AAD8ICZ6_9APIA</name>
<dbReference type="Gene3D" id="3.40.462.20">
    <property type="match status" value="1"/>
</dbReference>
<dbReference type="PROSITE" id="PS00862">
    <property type="entry name" value="OX2_COVAL_FAD"/>
    <property type="match status" value="1"/>
</dbReference>
<dbReference type="InterPro" id="IPR016166">
    <property type="entry name" value="FAD-bd_PCMH"/>
</dbReference>
<dbReference type="GO" id="GO:0016491">
    <property type="term" value="F:oxidoreductase activity"/>
    <property type="evidence" value="ECO:0007669"/>
    <property type="project" value="UniProtKB-KW"/>
</dbReference>
<dbReference type="Gene3D" id="3.30.43.10">
    <property type="entry name" value="Uridine Diphospho-n-acetylenolpyruvylglucosamine Reductase, domain 2"/>
    <property type="match status" value="1"/>
</dbReference>
<comment type="similarity">
    <text evidence="2">Belongs to the oxygen-dependent FAD-linked oxidoreductase family.</text>
</comment>
<keyword evidence="5" id="KW-0274">FAD</keyword>
<accession>A0AAD8ICZ6</accession>
<sequence length="568" mass="63398">MPNSLVHSSNYVSLLSLRFLLLIAICCLVPCLCSETTNLDKITSCFIGHNISNFTLYSSSNVSAYFDLLNFSLQNLRFSDISFSKPSAIIIPKSKEEISSIVLCCRKWSFDIRIRSGGHSYEGISSSSSSASTSNNKTVISAPFVVIDMMSLDKISVDLKSETAWVESGATVGQTYYAIAELSNVHGFPAGACPTVGVGGHFSGGGYGFLGRKYGVAADHVVDALLVDAKGQILNRDAMGKDVFWAIRGGGGGNWGIVFAWKIRLVKVPEIVTVLSVARPQHTIEKIIQQFQNVVHDLDDKFHIIVLVTFGLHLENKEIAVIFQGLYQGPRSEALSILTNSFPSMEIREEECKEMSWIRSVDYLSDISGGKGSISSLRERYFEDKAYFKVKSDYVRKPIPSVGIKTLIDFLQKKPKASAVFEPYGGFMEKTRSDAIAFPHRKGNIFSIEYTITWDEMDDRSGKSKKHMNWLRRFYNAMTPYVSSNPRAAYVNYIDLDLGEVTDISSTARDSPSPVDSARAWGEKYFLKNYDRLVMAKTIIDPQNVFRHQQSLPPMIETISPKNYIYIE</sequence>
<feature type="domain" description="FAD-binding PCMH-type" evidence="9">
    <location>
        <begin position="82"/>
        <end position="268"/>
    </location>
</feature>
<keyword evidence="11" id="KW-1185">Reference proteome</keyword>
<dbReference type="InterPro" id="IPR016169">
    <property type="entry name" value="FAD-bd_PCMH_sub2"/>
</dbReference>
<reference evidence="10" key="2">
    <citation type="submission" date="2023-05" db="EMBL/GenBank/DDBJ databases">
        <authorList>
            <person name="Schelkunov M.I."/>
        </authorList>
    </citation>
    <scope>NUCLEOTIDE SEQUENCE</scope>
    <source>
        <strain evidence="10">Hsosn_3</strain>
        <tissue evidence="10">Leaf</tissue>
    </source>
</reference>
<keyword evidence="4 8" id="KW-0732">Signal</keyword>
<feature type="chain" id="PRO_5042209765" evidence="8">
    <location>
        <begin position="34"/>
        <end position="568"/>
    </location>
</feature>
<evidence type="ECO:0000256" key="2">
    <source>
        <dbReference type="ARBA" id="ARBA00005466"/>
    </source>
</evidence>
<dbReference type="AlphaFoldDB" id="A0AAD8ICZ6"/>
<evidence type="ECO:0000259" key="9">
    <source>
        <dbReference type="PROSITE" id="PS51387"/>
    </source>
</evidence>
<dbReference type="InterPro" id="IPR006093">
    <property type="entry name" value="Oxy_OxRdtase_FAD_BS"/>
</dbReference>
<feature type="signal peptide" evidence="8">
    <location>
        <begin position="1"/>
        <end position="33"/>
    </location>
</feature>